<dbReference type="STRING" id="1293891.TMES_15600"/>
<accession>A0A1Y2KYB6</accession>
<dbReference type="Pfam" id="PF05721">
    <property type="entry name" value="PhyH"/>
    <property type="match status" value="1"/>
</dbReference>
<dbReference type="SUPFAM" id="SSF51197">
    <property type="entry name" value="Clavaminate synthase-like"/>
    <property type="match status" value="1"/>
</dbReference>
<dbReference type="EMBL" id="JFKA01000007">
    <property type="protein sequence ID" value="OSQ37267.1"/>
    <property type="molecule type" value="Genomic_DNA"/>
</dbReference>
<keyword evidence="3" id="KW-1185">Reference proteome</keyword>
<keyword evidence="2" id="KW-0223">Dioxygenase</keyword>
<name>A0A1Y2KYB6_9PROT</name>
<organism evidence="2 3">
    <name type="scientific">Thalassospira mesophila</name>
    <dbReference type="NCBI Taxonomy" id="1293891"/>
    <lineage>
        <taxon>Bacteria</taxon>
        <taxon>Pseudomonadati</taxon>
        <taxon>Pseudomonadota</taxon>
        <taxon>Alphaproteobacteria</taxon>
        <taxon>Rhodospirillales</taxon>
        <taxon>Thalassospiraceae</taxon>
        <taxon>Thalassospira</taxon>
    </lineage>
</organism>
<dbReference type="PANTHER" id="PTHR31630:SF6">
    <property type="entry name" value="PHYTANOYL-COA DIOXYGENASE-RELATED"/>
    <property type="match status" value="1"/>
</dbReference>
<comment type="caution">
    <text evidence="2">The sequence shown here is derived from an EMBL/GenBank/DDBJ whole genome shotgun (WGS) entry which is preliminary data.</text>
</comment>
<feature type="region of interest" description="Disordered" evidence="1">
    <location>
        <begin position="1"/>
        <end position="20"/>
    </location>
</feature>
<dbReference type="GO" id="GO:0016706">
    <property type="term" value="F:2-oxoglutarate-dependent dioxygenase activity"/>
    <property type="evidence" value="ECO:0007669"/>
    <property type="project" value="UniProtKB-ARBA"/>
</dbReference>
<evidence type="ECO:0000256" key="1">
    <source>
        <dbReference type="SAM" id="MobiDB-lite"/>
    </source>
</evidence>
<protein>
    <submittedName>
        <fullName evidence="2">Phytanoyl-CoA dioxygenase</fullName>
    </submittedName>
</protein>
<dbReference type="InterPro" id="IPR008775">
    <property type="entry name" value="Phytyl_CoA_dOase-like"/>
</dbReference>
<keyword evidence="2" id="KW-0560">Oxidoreductase</keyword>
<proteinExistence type="predicted"/>
<dbReference type="PANTHER" id="PTHR31630">
    <property type="entry name" value="PHYTANOYL-COA DIOXYGENASE-RELATED-RELATED"/>
    <property type="match status" value="1"/>
</dbReference>
<reference evidence="2 3" key="1">
    <citation type="submission" date="2014-03" db="EMBL/GenBank/DDBJ databases">
        <title>The draft genome sequence of Thalassospira mesophila JCM 18969.</title>
        <authorList>
            <person name="Lai Q."/>
            <person name="Shao Z."/>
        </authorList>
    </citation>
    <scope>NUCLEOTIDE SEQUENCE [LARGE SCALE GENOMIC DNA]</scope>
    <source>
        <strain evidence="2 3">JCM 18969</strain>
    </source>
</reference>
<gene>
    <name evidence="2" type="ORF">TMES_15600</name>
</gene>
<dbReference type="OrthoDB" id="1157001at2"/>
<sequence>MSPHADRPGNASVGSINGPQLRDMEKSLPLRVLTPGDFAHWQRFGYVVVRNAVSRTQATATADFLWEFQEMDPKNRETWARPQLRDHAMKELNNSGMVEAYHHQTMWDNRQSPRIYDAFVDIWDRTDLWVSIDRANLNTPNIGSRSFDGFIHWDEDTSARPLPINVQGVLSLADTTDETGGFQCIPELFQHFARWLETAPADRNPFRPDMDNMRYPCHRIPMQAGDLLIFNSLLAHGIRANRSSTARIAQYISMAPASPADSELADWRVQSWDQRLPARGHAFPGDPRNWEQTRYERAKLTPLGEKILGKTSW</sequence>
<evidence type="ECO:0000313" key="3">
    <source>
        <dbReference type="Proteomes" id="UP000193391"/>
    </source>
</evidence>
<dbReference type="Gene3D" id="2.60.120.620">
    <property type="entry name" value="q2cbj1_9rhob like domain"/>
    <property type="match status" value="1"/>
</dbReference>
<evidence type="ECO:0000313" key="2">
    <source>
        <dbReference type="EMBL" id="OSQ37267.1"/>
    </source>
</evidence>
<dbReference type="AlphaFoldDB" id="A0A1Y2KYB6"/>
<dbReference type="Proteomes" id="UP000193391">
    <property type="component" value="Unassembled WGS sequence"/>
</dbReference>